<evidence type="ECO:0000313" key="2">
    <source>
        <dbReference type="EMBL" id="GJM63454.1"/>
    </source>
</evidence>
<feature type="transmembrane region" description="Helical" evidence="1">
    <location>
        <begin position="16"/>
        <end position="38"/>
    </location>
</feature>
<feature type="transmembrane region" description="Helical" evidence="1">
    <location>
        <begin position="344"/>
        <end position="365"/>
    </location>
</feature>
<keyword evidence="1" id="KW-1133">Transmembrane helix</keyword>
<feature type="transmembrane region" description="Helical" evidence="1">
    <location>
        <begin position="197"/>
        <end position="218"/>
    </location>
</feature>
<dbReference type="EMBL" id="BQKE01000003">
    <property type="protein sequence ID" value="GJM63454.1"/>
    <property type="molecule type" value="Genomic_DNA"/>
</dbReference>
<dbReference type="Pfam" id="PF03929">
    <property type="entry name" value="PepSY_TM"/>
    <property type="match status" value="1"/>
</dbReference>
<evidence type="ECO:0000313" key="3">
    <source>
        <dbReference type="Proteomes" id="UP001310022"/>
    </source>
</evidence>
<dbReference type="PANTHER" id="PTHR34219:SF3">
    <property type="entry name" value="BLL7967 PROTEIN"/>
    <property type="match status" value="1"/>
</dbReference>
<dbReference type="AlphaFoldDB" id="A0AAN4W235"/>
<dbReference type="PANTHER" id="PTHR34219">
    <property type="entry name" value="IRON-REGULATED INNER MEMBRANE PROTEIN-RELATED"/>
    <property type="match status" value="1"/>
</dbReference>
<proteinExistence type="predicted"/>
<protein>
    <submittedName>
        <fullName evidence="2">Membrane protein</fullName>
    </submittedName>
</protein>
<feature type="transmembrane region" description="Helical" evidence="1">
    <location>
        <begin position="147"/>
        <end position="167"/>
    </location>
</feature>
<sequence length="386" mass="43811">MAQKNRFRKFIGDLHLWLGIGSGLVLFVVCLTGTILIYQKEITDWLNQNAHHVEISEKRMAIDDIIAKTAHYTDKRITGFNIPAQEGKAISIYFAPEKGQRRGKTLLVNPYTAEILPESSKAAKAFFMTNFKLHRWLLLDTKIGRPIVGWATVCFVIICISGLILWIPKKWKNWKQGFKIKTNGNWYRLNYDLHNTLGFYSLILLLIMALTGLCWSFGWYRDGLSAVLQARVLSRSEAEHIKFESIPGQEAASYETLFEAAQTAIGYQGESSVRFPKNPGGYITVSTYNPKWYKAKAADQIMLHPQTAEVLKVNRFSDKAFNEKIAALIKPLHLGDIYGQLSKFLYFIASLIATSLPITGVIIWLKKLKINRKTKKKNATKAFASV</sequence>
<name>A0AAN4W235_9BACT</name>
<accession>A0AAN4W235</accession>
<comment type="caution">
    <text evidence="2">The sequence shown here is derived from an EMBL/GenBank/DDBJ whole genome shotgun (WGS) entry which is preliminary data.</text>
</comment>
<dbReference type="RefSeq" id="WP_338238615.1">
    <property type="nucleotide sequence ID" value="NZ_BQKE01000003.1"/>
</dbReference>
<reference evidence="2 3" key="1">
    <citation type="submission" date="2021-12" db="EMBL/GenBank/DDBJ databases">
        <title>Genome sequencing of bacteria with rrn-lacking chromosome and rrn-plasmid.</title>
        <authorList>
            <person name="Anda M."/>
            <person name="Iwasaki W."/>
        </authorList>
    </citation>
    <scope>NUCLEOTIDE SEQUENCE [LARGE SCALE GENOMIC DNA]</scope>
    <source>
        <strain evidence="2 3">NBRC 15940</strain>
    </source>
</reference>
<keyword evidence="1" id="KW-0472">Membrane</keyword>
<keyword evidence="1" id="KW-0812">Transmembrane</keyword>
<keyword evidence="3" id="KW-1185">Reference proteome</keyword>
<evidence type="ECO:0000256" key="1">
    <source>
        <dbReference type="SAM" id="Phobius"/>
    </source>
</evidence>
<dbReference type="Proteomes" id="UP001310022">
    <property type="component" value="Unassembled WGS sequence"/>
</dbReference>
<organism evidence="2 3">
    <name type="scientific">Persicobacter diffluens</name>
    <dbReference type="NCBI Taxonomy" id="981"/>
    <lineage>
        <taxon>Bacteria</taxon>
        <taxon>Pseudomonadati</taxon>
        <taxon>Bacteroidota</taxon>
        <taxon>Cytophagia</taxon>
        <taxon>Cytophagales</taxon>
        <taxon>Persicobacteraceae</taxon>
        <taxon>Persicobacter</taxon>
    </lineage>
</organism>
<dbReference type="InterPro" id="IPR005625">
    <property type="entry name" value="PepSY-ass_TM"/>
</dbReference>
<gene>
    <name evidence="2" type="ORF">PEDI_40060</name>
</gene>